<evidence type="ECO:0000313" key="2">
    <source>
        <dbReference type="Proteomes" id="UP000234341"/>
    </source>
</evidence>
<comment type="caution">
    <text evidence="1">The sequence shown here is derived from an EMBL/GenBank/DDBJ whole genome shotgun (WGS) entry which is preliminary data.</text>
</comment>
<dbReference type="EMBL" id="PJRP01000022">
    <property type="protein sequence ID" value="PLP96832.1"/>
    <property type="molecule type" value="Genomic_DNA"/>
</dbReference>
<evidence type="ECO:0000313" key="1">
    <source>
        <dbReference type="EMBL" id="PLP96832.1"/>
    </source>
</evidence>
<accession>A0A2N5C3N6</accession>
<reference evidence="1 2" key="1">
    <citation type="submission" date="2017-12" db="EMBL/GenBank/DDBJ databases">
        <title>Genome sequence of the active heterotrophic nitrifier-denitrifier, Cupriavidus pauculus UM1.</title>
        <authorList>
            <person name="Putonti C."/>
            <person name="Castignetti D."/>
        </authorList>
    </citation>
    <scope>NUCLEOTIDE SEQUENCE [LARGE SCALE GENOMIC DNA]</scope>
    <source>
        <strain evidence="1 2">UM1</strain>
    </source>
</reference>
<gene>
    <name evidence="1" type="ORF">CYJ10_30025</name>
</gene>
<dbReference type="RefSeq" id="WP_101685087.1">
    <property type="nucleotide sequence ID" value="NZ_PJRP01000022.1"/>
</dbReference>
<proteinExistence type="predicted"/>
<name>A0A2N5C3N6_9BURK</name>
<organism evidence="1 2">
    <name type="scientific">Cupriavidus pauculus</name>
    <dbReference type="NCBI Taxonomy" id="82633"/>
    <lineage>
        <taxon>Bacteria</taxon>
        <taxon>Pseudomonadati</taxon>
        <taxon>Pseudomonadota</taxon>
        <taxon>Betaproteobacteria</taxon>
        <taxon>Burkholderiales</taxon>
        <taxon>Burkholderiaceae</taxon>
        <taxon>Cupriavidus</taxon>
    </lineage>
</organism>
<sequence>MDARIQEVISLIAQLLRELLRLNPEYLKPRHAEHLMAAGFGYPNLHAYLTASKAGLERCRGYYIPDSAMIEARMIELGYPPELARKCVVVFAQGVSNGGFARVDMDDDLQGERQFIQGSSELMNHAMMVQNLEDDITREESSVWTTLAKLGIPHDGETEDNLTCAIELSQDFPSFQHLNRTVDVPFVVRYDLEQGANPEALFYKTNRRMEIRGNLRLQPSGKRGWAYPTIRLEETPFVDHRTDEERQGQYTMYPTPDFDEQLFDDGVAAGRHDTLPPSGASFDFLAGWIMTAHGVNSTGHMSTGLIDRAFFGALENAKGLSGIGGREALHLASQACRYLASTRIRGALEELIQEQAEDEQVW</sequence>
<protein>
    <submittedName>
        <fullName evidence="1">Uncharacterized protein</fullName>
    </submittedName>
</protein>
<dbReference type="Proteomes" id="UP000234341">
    <property type="component" value="Unassembled WGS sequence"/>
</dbReference>
<dbReference type="AlphaFoldDB" id="A0A2N5C3N6"/>